<protein>
    <submittedName>
        <fullName evidence="3">Lantibiotic dehydratase</fullName>
    </submittedName>
</protein>
<dbReference type="Pfam" id="PF04738">
    <property type="entry name" value="Lant_dehydr_N"/>
    <property type="match status" value="1"/>
</dbReference>
<reference evidence="3 4" key="1">
    <citation type="submission" date="2018-01" db="EMBL/GenBank/DDBJ databases">
        <title>Draft genome sequence of Sphaerisporangium sp. 7K107.</title>
        <authorList>
            <person name="Sahin N."/>
            <person name="Saygin H."/>
            <person name="Ay H."/>
        </authorList>
    </citation>
    <scope>NUCLEOTIDE SEQUENCE [LARGE SCALE GENOMIC DNA]</scope>
    <source>
        <strain evidence="3 4">7K107</strain>
    </source>
</reference>
<accession>A0A2W2IE19</accession>
<dbReference type="InterPro" id="IPR006827">
    <property type="entry name" value="Lant_deHydtase_N"/>
</dbReference>
<dbReference type="AlphaFoldDB" id="A0A2W2IE19"/>
<dbReference type="InterPro" id="IPR023809">
    <property type="entry name" value="Thiopep_bacteriocin_synth_dom"/>
</dbReference>
<feature type="domain" description="Lantibiotic dehydratase N-terminal" evidence="1">
    <location>
        <begin position="59"/>
        <end position="709"/>
    </location>
</feature>
<dbReference type="Proteomes" id="UP000248544">
    <property type="component" value="Unassembled WGS sequence"/>
</dbReference>
<evidence type="ECO:0000313" key="3">
    <source>
        <dbReference type="EMBL" id="PZG56337.1"/>
    </source>
</evidence>
<gene>
    <name evidence="3" type="ORF">C1I98_01515</name>
</gene>
<evidence type="ECO:0000313" key="4">
    <source>
        <dbReference type="Proteomes" id="UP000248544"/>
    </source>
</evidence>
<comment type="caution">
    <text evidence="3">The sequence shown here is derived from an EMBL/GenBank/DDBJ whole genome shotgun (WGS) entry which is preliminary data.</text>
</comment>
<proteinExistence type="predicted"/>
<dbReference type="EMBL" id="POUA01000006">
    <property type="protein sequence ID" value="PZG56337.1"/>
    <property type="molecule type" value="Genomic_DNA"/>
</dbReference>
<sequence length="1039" mass="112648">MLVMPSGTDRYGFRRMDTALLRATTQPGEPALPLWPTPEAAAKAGPDRWVAWLRQTWTDERIADSVEVASPALAARIEAVVGGAVIDARRARRMALALARYVLRARSRAIPYGLFAGVVPAEFGTVPDVRFGQRHRGRLRPSAEWLDMVTSRFEHDPVLLPRLPVVANTLCRAVGDRLRVPARPASDTGSREVSLRLTPAVAFVMDVAASPVPSGDLAAKLAAKLQGASLEKIDALLGELVTRQVLITALRPPATRPDPLGYLLDQLYALGADTLPHLARQIRMLTEIRSSMAKLDNVQIFSKESRSSRASVMESMRELAPAGDAPLVVDVRMDGRIVLPDTVGREVERAAEVLARLAAYRQGTPAWHEYAERFARRYGPAALVPVTELVDPLLGMGYPTGYPTSAPATPPTLTVRDERLLALAQRAALDGATEVILTDTMLTELRTSEEEAHSRLPPHLELNVQVYAESLDALAKGTFTVRVLGASRAAGTMTGRFLPLLEPTDKAGLVAALTRLPTITDQATTVQLSFAPLHVRADHVVRAPRLSPSVISLGEHPDPAADQVPLKDVAVGCTADRRLFLASMSRERVIETLAPTSLNYRSAAHTPPLARFLAEISRSSTTQVTGFDWGAAGGLPFLPALRYGRIVLSPARWRLSHADLPGAQAPFAEWIDALYAWRERRHVPTRVLLAEGDQHLLLALDQHGPAELLRDHLNRAGRATLIQGPEPSDLGWCEGRAHSLVVPLVSTQPPAPSPHVGASTVIRLRDQGSMPGTRPRLDAELSVAADVRTQVLLRIPDLMKSLSPVTVWWFDRHGDREAVLHLHIVLPGETGFGEAAEALGSWAGVLRAQGLLRELQLAGHTPQVGQWRTGEVWAAAERVFHTDSRVVLSQLTMPHGFDAAVVGAANLVALATGFLGAPDQAMRWLAGRPRLRPALSPVPRRVHADAVRLANPAGGFAALHLGLGSTPADREAWQERAQALDTCRHMARQDERNDLDAMLAALFDAHARRAFGADDVQRHFSLHLARAAALSCLYAKGAA</sequence>
<dbReference type="Pfam" id="PF14028">
    <property type="entry name" value="Lant_dehydr_C"/>
    <property type="match status" value="1"/>
</dbReference>
<evidence type="ECO:0000259" key="1">
    <source>
        <dbReference type="Pfam" id="PF04738"/>
    </source>
</evidence>
<dbReference type="NCBIfam" id="TIGR03891">
    <property type="entry name" value="thiopep_ocin"/>
    <property type="match status" value="1"/>
</dbReference>
<evidence type="ECO:0000259" key="2">
    <source>
        <dbReference type="Pfam" id="PF14028"/>
    </source>
</evidence>
<feature type="domain" description="Thiopeptide-type bacteriocin biosynthesis" evidence="2">
    <location>
        <begin position="794"/>
        <end position="1028"/>
    </location>
</feature>
<name>A0A2W2IE19_9ACTN</name>
<organism evidence="3 4">
    <name type="scientific">Spongiactinospora gelatinilytica</name>
    <dbReference type="NCBI Taxonomy" id="2666298"/>
    <lineage>
        <taxon>Bacteria</taxon>
        <taxon>Bacillati</taxon>
        <taxon>Actinomycetota</taxon>
        <taxon>Actinomycetes</taxon>
        <taxon>Streptosporangiales</taxon>
        <taxon>Streptosporangiaceae</taxon>
        <taxon>Spongiactinospora</taxon>
    </lineage>
</organism>
<keyword evidence="4" id="KW-1185">Reference proteome</keyword>